<proteinExistence type="predicted"/>
<dbReference type="STRING" id="46679.SAMN05216202_3213"/>
<dbReference type="CDD" id="cd02440">
    <property type="entry name" value="AdoMet_MTases"/>
    <property type="match status" value="1"/>
</dbReference>
<dbReference type="Proteomes" id="UP000198600">
    <property type="component" value="Chromosome I"/>
</dbReference>
<dbReference type="Pfam" id="PF13649">
    <property type="entry name" value="Methyltransf_25"/>
    <property type="match status" value="1"/>
</dbReference>
<name>A0A1H2NAB8_9PSED</name>
<dbReference type="InterPro" id="IPR041698">
    <property type="entry name" value="Methyltransf_25"/>
</dbReference>
<reference evidence="3" key="1">
    <citation type="submission" date="2016-10" db="EMBL/GenBank/DDBJ databases">
        <authorList>
            <person name="Varghese N."/>
            <person name="Submissions S."/>
        </authorList>
    </citation>
    <scope>NUCLEOTIDE SEQUENCE [LARGE SCALE GENOMIC DNA]</scope>
    <source>
        <strain evidence="3">LMG 2223</strain>
    </source>
</reference>
<keyword evidence="3" id="KW-1185">Reference proteome</keyword>
<dbReference type="SUPFAM" id="SSF53335">
    <property type="entry name" value="S-adenosyl-L-methionine-dependent methyltransferases"/>
    <property type="match status" value="1"/>
</dbReference>
<dbReference type="GO" id="GO:0032259">
    <property type="term" value="P:methylation"/>
    <property type="evidence" value="ECO:0007669"/>
    <property type="project" value="UniProtKB-KW"/>
</dbReference>
<dbReference type="InterPro" id="IPR029063">
    <property type="entry name" value="SAM-dependent_MTases_sf"/>
</dbReference>
<dbReference type="OrthoDB" id="5608223at2"/>
<keyword evidence="2" id="KW-0808">Transferase</keyword>
<organism evidence="2 3">
    <name type="scientific">Pseudomonas mucidolens</name>
    <dbReference type="NCBI Taxonomy" id="46679"/>
    <lineage>
        <taxon>Bacteria</taxon>
        <taxon>Pseudomonadati</taxon>
        <taxon>Pseudomonadota</taxon>
        <taxon>Gammaproteobacteria</taxon>
        <taxon>Pseudomonadales</taxon>
        <taxon>Pseudomonadaceae</taxon>
        <taxon>Pseudomonas</taxon>
    </lineage>
</organism>
<keyword evidence="2" id="KW-0489">Methyltransferase</keyword>
<protein>
    <submittedName>
        <fullName evidence="2">Methyltransferase domain-containing protein</fullName>
    </submittedName>
</protein>
<evidence type="ECO:0000313" key="2">
    <source>
        <dbReference type="EMBL" id="SDV01756.1"/>
    </source>
</evidence>
<evidence type="ECO:0000259" key="1">
    <source>
        <dbReference type="Pfam" id="PF13649"/>
    </source>
</evidence>
<dbReference type="Gene3D" id="3.40.50.150">
    <property type="entry name" value="Vaccinia Virus protein VP39"/>
    <property type="match status" value="1"/>
</dbReference>
<evidence type="ECO:0000313" key="3">
    <source>
        <dbReference type="Proteomes" id="UP000198600"/>
    </source>
</evidence>
<dbReference type="EMBL" id="LT629802">
    <property type="protein sequence ID" value="SDV01756.1"/>
    <property type="molecule type" value="Genomic_DNA"/>
</dbReference>
<dbReference type="RefSeq" id="WP_084376880.1">
    <property type="nucleotide sequence ID" value="NZ_LS483433.1"/>
</dbReference>
<feature type="domain" description="Methyltransferase" evidence="1">
    <location>
        <begin position="59"/>
        <end position="153"/>
    </location>
</feature>
<accession>A0A1H2NAB8</accession>
<dbReference type="AlphaFoldDB" id="A0A1H2NAB8"/>
<gene>
    <name evidence="2" type="ORF">SAMN05216202_3213</name>
</gene>
<dbReference type="GO" id="GO:0008168">
    <property type="term" value="F:methyltransferase activity"/>
    <property type="evidence" value="ECO:0007669"/>
    <property type="project" value="UniProtKB-KW"/>
</dbReference>
<sequence>MPSPSLTSIEAEFAERCDREHARTCTDTRPQGWLRRLWLWRDERLVRQALKVAGEPGLVLDLACGPGRFWPVLAEHGNRVILASDLSQERLDHARVHHAPVLLRRVKTFKGSAFSVDLSANAVDCIFCLELFRHVPVAEARRVLLQEFHRVSRDTVIVSVNSDSFQRAARQHSASREPATALAEPPVSFRAQVEAEFRQAGFNILNQQEFLPGSTLWRVYVLRKRR</sequence>